<keyword evidence="2" id="KW-1185">Reference proteome</keyword>
<dbReference type="Proteomes" id="UP000265520">
    <property type="component" value="Unassembled WGS sequence"/>
</dbReference>
<comment type="caution">
    <text evidence="1">The sequence shown here is derived from an EMBL/GenBank/DDBJ whole genome shotgun (WGS) entry which is preliminary data.</text>
</comment>
<feature type="non-terminal residue" evidence="1">
    <location>
        <position position="48"/>
    </location>
</feature>
<evidence type="ECO:0000313" key="1">
    <source>
        <dbReference type="EMBL" id="MCI87517.1"/>
    </source>
</evidence>
<proteinExistence type="predicted"/>
<protein>
    <submittedName>
        <fullName evidence="1">Uncharacterized protein</fullName>
    </submittedName>
</protein>
<dbReference type="EMBL" id="LXQA011168267">
    <property type="protein sequence ID" value="MCI87517.1"/>
    <property type="molecule type" value="Genomic_DNA"/>
</dbReference>
<name>A0A392VHY2_9FABA</name>
<reference evidence="1 2" key="1">
    <citation type="journal article" date="2018" name="Front. Plant Sci.">
        <title>Red Clover (Trifolium pratense) and Zigzag Clover (T. medium) - A Picture of Genomic Similarities and Differences.</title>
        <authorList>
            <person name="Dluhosova J."/>
            <person name="Istvanek J."/>
            <person name="Nedelnik J."/>
            <person name="Repkova J."/>
        </authorList>
    </citation>
    <scope>NUCLEOTIDE SEQUENCE [LARGE SCALE GENOMIC DNA]</scope>
    <source>
        <strain evidence="2">cv. 10/8</strain>
        <tissue evidence="1">Leaf</tissue>
    </source>
</reference>
<sequence length="48" mass="5553">MPLLVSMKPRNLPASTPDEHFVGFSRMLYFQTDARISSRSSWWLPSIV</sequence>
<dbReference type="AlphaFoldDB" id="A0A392VHY2"/>
<accession>A0A392VHY2</accession>
<evidence type="ECO:0000313" key="2">
    <source>
        <dbReference type="Proteomes" id="UP000265520"/>
    </source>
</evidence>
<organism evidence="1 2">
    <name type="scientific">Trifolium medium</name>
    <dbReference type="NCBI Taxonomy" id="97028"/>
    <lineage>
        <taxon>Eukaryota</taxon>
        <taxon>Viridiplantae</taxon>
        <taxon>Streptophyta</taxon>
        <taxon>Embryophyta</taxon>
        <taxon>Tracheophyta</taxon>
        <taxon>Spermatophyta</taxon>
        <taxon>Magnoliopsida</taxon>
        <taxon>eudicotyledons</taxon>
        <taxon>Gunneridae</taxon>
        <taxon>Pentapetalae</taxon>
        <taxon>rosids</taxon>
        <taxon>fabids</taxon>
        <taxon>Fabales</taxon>
        <taxon>Fabaceae</taxon>
        <taxon>Papilionoideae</taxon>
        <taxon>50 kb inversion clade</taxon>
        <taxon>NPAAA clade</taxon>
        <taxon>Hologalegina</taxon>
        <taxon>IRL clade</taxon>
        <taxon>Trifolieae</taxon>
        <taxon>Trifolium</taxon>
    </lineage>
</organism>